<evidence type="ECO:0008006" key="4">
    <source>
        <dbReference type="Google" id="ProtNLM"/>
    </source>
</evidence>
<reference evidence="3" key="1">
    <citation type="journal article" date="2019" name="Int. J. Syst. Evol. Microbiol.">
        <title>The Global Catalogue of Microorganisms (GCM) 10K type strain sequencing project: providing services to taxonomists for standard genome sequencing and annotation.</title>
        <authorList>
            <consortium name="The Broad Institute Genomics Platform"/>
            <consortium name="The Broad Institute Genome Sequencing Center for Infectious Disease"/>
            <person name="Wu L."/>
            <person name="Ma J."/>
        </authorList>
    </citation>
    <scope>NUCLEOTIDE SEQUENCE [LARGE SCALE GENOMIC DNA]</scope>
    <source>
        <strain evidence="3">NBRC 107710</strain>
    </source>
</reference>
<keyword evidence="3" id="KW-1185">Reference proteome</keyword>
<evidence type="ECO:0000313" key="3">
    <source>
        <dbReference type="Proteomes" id="UP001156881"/>
    </source>
</evidence>
<dbReference type="Pfam" id="PF13747">
    <property type="entry name" value="DUF4164"/>
    <property type="match status" value="1"/>
</dbReference>
<dbReference type="Proteomes" id="UP001156881">
    <property type="component" value="Unassembled WGS sequence"/>
</dbReference>
<feature type="compositionally biased region" description="Basic and acidic residues" evidence="1">
    <location>
        <begin position="12"/>
        <end position="23"/>
    </location>
</feature>
<feature type="region of interest" description="Disordered" evidence="1">
    <location>
        <begin position="1"/>
        <end position="60"/>
    </location>
</feature>
<evidence type="ECO:0000256" key="1">
    <source>
        <dbReference type="SAM" id="MobiDB-lite"/>
    </source>
</evidence>
<proteinExistence type="predicted"/>
<protein>
    <recommendedName>
        <fullName evidence="4">DUF4164 family protein</fullName>
    </recommendedName>
</protein>
<accession>A0ABQ6D7N9</accession>
<dbReference type="InterPro" id="IPR025310">
    <property type="entry name" value="DUF4164"/>
</dbReference>
<comment type="caution">
    <text evidence="2">The sequence shown here is derived from an EMBL/GenBank/DDBJ whole genome shotgun (WGS) entry which is preliminary data.</text>
</comment>
<name>A0ABQ6D7N9_9HYPH</name>
<organism evidence="2 3">
    <name type="scientific">Methylobacterium brachythecii</name>
    <dbReference type="NCBI Taxonomy" id="1176177"/>
    <lineage>
        <taxon>Bacteria</taxon>
        <taxon>Pseudomonadati</taxon>
        <taxon>Pseudomonadota</taxon>
        <taxon>Alphaproteobacteria</taxon>
        <taxon>Hyphomicrobiales</taxon>
        <taxon>Methylobacteriaceae</taxon>
        <taxon>Methylobacterium</taxon>
    </lineage>
</organism>
<sequence>MAFHETAIRASRGTDREADDLREGPGAVTGGRSGKSCAPRRERGGRRLSNMGRGAVKAQGSKARGSVSGVDYAAATAGKFTLFGRHHAHGRWLRMSLVEDALRRLDLAMVRLEAAVTRRVEVDEARADRDIELALMDEDRARLAAELDAASAQLARMASVTGEVERRLDRAIDTVSTVLDRRPSPSRPGD</sequence>
<evidence type="ECO:0000313" key="2">
    <source>
        <dbReference type="EMBL" id="GLS44318.1"/>
    </source>
</evidence>
<dbReference type="EMBL" id="BSPG01000011">
    <property type="protein sequence ID" value="GLS44318.1"/>
    <property type="molecule type" value="Genomic_DNA"/>
</dbReference>
<gene>
    <name evidence="2" type="ORF">GCM10007884_23060</name>
</gene>